<protein>
    <recommendedName>
        <fullName evidence="1">NADPH-dependent FMN reductase-like domain-containing protein</fullName>
    </recommendedName>
</protein>
<proteinExistence type="predicted"/>
<dbReference type="EMBL" id="KV878591">
    <property type="protein sequence ID" value="OJJ55950.1"/>
    <property type="molecule type" value="Genomic_DNA"/>
</dbReference>
<dbReference type="STRING" id="1036612.A0A1L9T926"/>
<dbReference type="InterPro" id="IPR050712">
    <property type="entry name" value="NAD(P)H-dep_reductase"/>
</dbReference>
<feature type="domain" description="NADPH-dependent FMN reductase-like" evidence="1">
    <location>
        <begin position="4"/>
        <end position="159"/>
    </location>
</feature>
<evidence type="ECO:0000259" key="1">
    <source>
        <dbReference type="Pfam" id="PF03358"/>
    </source>
</evidence>
<dbReference type="VEuPathDB" id="FungiDB:ASPSYDRAFT_48218"/>
<dbReference type="Gene3D" id="3.40.50.360">
    <property type="match status" value="1"/>
</dbReference>
<dbReference type="OrthoDB" id="68575at2759"/>
<organism evidence="2 3">
    <name type="scientific">Aspergillus sydowii CBS 593.65</name>
    <dbReference type="NCBI Taxonomy" id="1036612"/>
    <lineage>
        <taxon>Eukaryota</taxon>
        <taxon>Fungi</taxon>
        <taxon>Dikarya</taxon>
        <taxon>Ascomycota</taxon>
        <taxon>Pezizomycotina</taxon>
        <taxon>Eurotiomycetes</taxon>
        <taxon>Eurotiomycetidae</taxon>
        <taxon>Eurotiales</taxon>
        <taxon>Aspergillaceae</taxon>
        <taxon>Aspergillus</taxon>
        <taxon>Aspergillus subgen. Nidulantes</taxon>
    </lineage>
</organism>
<name>A0A1L9T926_9EURO</name>
<dbReference type="GeneID" id="63763662"/>
<dbReference type="InterPro" id="IPR005025">
    <property type="entry name" value="FMN_Rdtase-like_dom"/>
</dbReference>
<dbReference type="PANTHER" id="PTHR30543">
    <property type="entry name" value="CHROMATE REDUCTASE"/>
    <property type="match status" value="1"/>
</dbReference>
<evidence type="ECO:0000313" key="2">
    <source>
        <dbReference type="EMBL" id="OJJ55950.1"/>
    </source>
</evidence>
<dbReference type="Pfam" id="PF03358">
    <property type="entry name" value="FMN_red"/>
    <property type="match status" value="1"/>
</dbReference>
<dbReference type="GO" id="GO:0016491">
    <property type="term" value="F:oxidoreductase activity"/>
    <property type="evidence" value="ECO:0007669"/>
    <property type="project" value="InterPro"/>
</dbReference>
<dbReference type="InterPro" id="IPR029039">
    <property type="entry name" value="Flavoprotein-like_sf"/>
</dbReference>
<dbReference type="GO" id="GO:0010181">
    <property type="term" value="F:FMN binding"/>
    <property type="evidence" value="ECO:0007669"/>
    <property type="project" value="TreeGrafter"/>
</dbReference>
<dbReference type="PANTHER" id="PTHR30543:SF21">
    <property type="entry name" value="NAD(P)H-DEPENDENT FMN REDUCTASE LOT6"/>
    <property type="match status" value="1"/>
</dbReference>
<dbReference type="Proteomes" id="UP000184356">
    <property type="component" value="Unassembled WGS sequence"/>
</dbReference>
<dbReference type="RefSeq" id="XP_040699756.1">
    <property type="nucleotide sequence ID" value="XM_040847589.1"/>
</dbReference>
<reference evidence="3" key="1">
    <citation type="journal article" date="2017" name="Genome Biol.">
        <title>Comparative genomics reveals high biological diversity and specific adaptations in the industrially and medically important fungal genus Aspergillus.</title>
        <authorList>
            <person name="de Vries R.P."/>
            <person name="Riley R."/>
            <person name="Wiebenga A."/>
            <person name="Aguilar-Osorio G."/>
            <person name="Amillis S."/>
            <person name="Uchima C.A."/>
            <person name="Anderluh G."/>
            <person name="Asadollahi M."/>
            <person name="Askin M."/>
            <person name="Barry K."/>
            <person name="Battaglia E."/>
            <person name="Bayram O."/>
            <person name="Benocci T."/>
            <person name="Braus-Stromeyer S.A."/>
            <person name="Caldana C."/>
            <person name="Canovas D."/>
            <person name="Cerqueira G.C."/>
            <person name="Chen F."/>
            <person name="Chen W."/>
            <person name="Choi C."/>
            <person name="Clum A."/>
            <person name="Dos Santos R.A."/>
            <person name="Damasio A.R."/>
            <person name="Diallinas G."/>
            <person name="Emri T."/>
            <person name="Fekete E."/>
            <person name="Flipphi M."/>
            <person name="Freyberg S."/>
            <person name="Gallo A."/>
            <person name="Gournas C."/>
            <person name="Habgood R."/>
            <person name="Hainaut M."/>
            <person name="Harispe M.L."/>
            <person name="Henrissat B."/>
            <person name="Hilden K.S."/>
            <person name="Hope R."/>
            <person name="Hossain A."/>
            <person name="Karabika E."/>
            <person name="Karaffa L."/>
            <person name="Karanyi Z."/>
            <person name="Krasevec N."/>
            <person name="Kuo A."/>
            <person name="Kusch H."/>
            <person name="LaButti K."/>
            <person name="Lagendijk E.L."/>
            <person name="Lapidus A."/>
            <person name="Levasseur A."/>
            <person name="Lindquist E."/>
            <person name="Lipzen A."/>
            <person name="Logrieco A.F."/>
            <person name="MacCabe A."/>
            <person name="Maekelae M.R."/>
            <person name="Malavazi I."/>
            <person name="Melin P."/>
            <person name="Meyer V."/>
            <person name="Mielnichuk N."/>
            <person name="Miskei M."/>
            <person name="Molnar A.P."/>
            <person name="Mule G."/>
            <person name="Ngan C.Y."/>
            <person name="Orejas M."/>
            <person name="Orosz E."/>
            <person name="Ouedraogo J.P."/>
            <person name="Overkamp K.M."/>
            <person name="Park H.-S."/>
            <person name="Perrone G."/>
            <person name="Piumi F."/>
            <person name="Punt P.J."/>
            <person name="Ram A.F."/>
            <person name="Ramon A."/>
            <person name="Rauscher S."/>
            <person name="Record E."/>
            <person name="Riano-Pachon D.M."/>
            <person name="Robert V."/>
            <person name="Roehrig J."/>
            <person name="Ruller R."/>
            <person name="Salamov A."/>
            <person name="Salih N.S."/>
            <person name="Samson R.A."/>
            <person name="Sandor E."/>
            <person name="Sanguinetti M."/>
            <person name="Schuetze T."/>
            <person name="Sepcic K."/>
            <person name="Shelest E."/>
            <person name="Sherlock G."/>
            <person name="Sophianopoulou V."/>
            <person name="Squina F.M."/>
            <person name="Sun H."/>
            <person name="Susca A."/>
            <person name="Todd R.B."/>
            <person name="Tsang A."/>
            <person name="Unkles S.E."/>
            <person name="van de Wiele N."/>
            <person name="van Rossen-Uffink D."/>
            <person name="Oliveira J.V."/>
            <person name="Vesth T.C."/>
            <person name="Visser J."/>
            <person name="Yu J.-H."/>
            <person name="Zhou M."/>
            <person name="Andersen M.R."/>
            <person name="Archer D.B."/>
            <person name="Baker S.E."/>
            <person name="Benoit I."/>
            <person name="Brakhage A.A."/>
            <person name="Braus G.H."/>
            <person name="Fischer R."/>
            <person name="Frisvad J.C."/>
            <person name="Goldman G.H."/>
            <person name="Houbraken J."/>
            <person name="Oakley B."/>
            <person name="Pocsi I."/>
            <person name="Scazzocchio C."/>
            <person name="Seiboth B."/>
            <person name="vanKuyk P.A."/>
            <person name="Wortman J."/>
            <person name="Dyer P.S."/>
            <person name="Grigoriev I.V."/>
        </authorList>
    </citation>
    <scope>NUCLEOTIDE SEQUENCE [LARGE SCALE GENOMIC DNA]</scope>
    <source>
        <strain evidence="3">CBS 593.65</strain>
    </source>
</reference>
<dbReference type="GO" id="GO:0005829">
    <property type="term" value="C:cytosol"/>
    <property type="evidence" value="ECO:0007669"/>
    <property type="project" value="TreeGrafter"/>
</dbReference>
<evidence type="ECO:0000313" key="3">
    <source>
        <dbReference type="Proteomes" id="UP000184356"/>
    </source>
</evidence>
<dbReference type="SUPFAM" id="SSF52218">
    <property type="entry name" value="Flavoproteins"/>
    <property type="match status" value="1"/>
</dbReference>
<sequence>MSAMKIALVTCSTREPRINPFITKYAHDIIQEAQWDKQKKKEDNNVSISIIDLQHQNLPLYDEPAIPSHLSSTDPTPQYIHKHTRAWSALVRQYDAFIFITPQYNWSIPASLKNALDFLFYEWKGKPAGIVTYGGRGGGKAGDHLRGVLTGLRMRSVPTAPGIVVRSGVMEGCLTKGEVSMEDRETWRSAGVEDAIRAMFEEVLSDLPEQ</sequence>
<keyword evidence="3" id="KW-1185">Reference proteome</keyword>
<dbReference type="AlphaFoldDB" id="A0A1L9T926"/>
<accession>A0A1L9T926</accession>
<gene>
    <name evidence="2" type="ORF">ASPSYDRAFT_48218</name>
</gene>